<dbReference type="Proteomes" id="UP000026915">
    <property type="component" value="Chromosome 6"/>
</dbReference>
<evidence type="ECO:0000313" key="3">
    <source>
        <dbReference type="Proteomes" id="UP000026915"/>
    </source>
</evidence>
<gene>
    <name evidence="2" type="ORF">TCM_027490</name>
</gene>
<proteinExistence type="predicted"/>
<dbReference type="InParanoid" id="A0A061G8A2"/>
<dbReference type="AlphaFoldDB" id="A0A061G8A2"/>
<reference evidence="2 3" key="1">
    <citation type="journal article" date="2013" name="Genome Biol.">
        <title>The genome sequence of the most widely cultivated cacao type and its use to identify candidate genes regulating pod color.</title>
        <authorList>
            <person name="Motamayor J.C."/>
            <person name="Mockaitis K."/>
            <person name="Schmutz J."/>
            <person name="Haiminen N."/>
            <person name="Iii D.L."/>
            <person name="Cornejo O."/>
            <person name="Findley S.D."/>
            <person name="Zheng P."/>
            <person name="Utro F."/>
            <person name="Royaert S."/>
            <person name="Saski C."/>
            <person name="Jenkins J."/>
            <person name="Podicheti R."/>
            <person name="Zhao M."/>
            <person name="Scheffler B.E."/>
            <person name="Stack J.C."/>
            <person name="Feltus F.A."/>
            <person name="Mustiga G.M."/>
            <person name="Amores F."/>
            <person name="Phillips W."/>
            <person name="Marelli J.P."/>
            <person name="May G.D."/>
            <person name="Shapiro H."/>
            <person name="Ma J."/>
            <person name="Bustamante C.D."/>
            <person name="Schnell R.J."/>
            <person name="Main D."/>
            <person name="Gilbert D."/>
            <person name="Parida L."/>
            <person name="Kuhn D.N."/>
        </authorList>
    </citation>
    <scope>NUCLEOTIDE SEQUENCE [LARGE SCALE GENOMIC DNA]</scope>
    <source>
        <strain evidence="3">cv. Matina 1-6</strain>
    </source>
</reference>
<feature type="compositionally biased region" description="Basic and acidic residues" evidence="1">
    <location>
        <begin position="92"/>
        <end position="102"/>
    </location>
</feature>
<feature type="compositionally biased region" description="Basic residues" evidence="1">
    <location>
        <begin position="81"/>
        <end position="91"/>
    </location>
</feature>
<evidence type="ECO:0000256" key="1">
    <source>
        <dbReference type="SAM" id="MobiDB-lite"/>
    </source>
</evidence>
<organism evidence="2 3">
    <name type="scientific">Theobroma cacao</name>
    <name type="common">Cacao</name>
    <name type="synonym">Cocoa</name>
    <dbReference type="NCBI Taxonomy" id="3641"/>
    <lineage>
        <taxon>Eukaryota</taxon>
        <taxon>Viridiplantae</taxon>
        <taxon>Streptophyta</taxon>
        <taxon>Embryophyta</taxon>
        <taxon>Tracheophyta</taxon>
        <taxon>Spermatophyta</taxon>
        <taxon>Magnoliopsida</taxon>
        <taxon>eudicotyledons</taxon>
        <taxon>Gunneridae</taxon>
        <taxon>Pentapetalae</taxon>
        <taxon>rosids</taxon>
        <taxon>malvids</taxon>
        <taxon>Malvales</taxon>
        <taxon>Malvaceae</taxon>
        <taxon>Byttnerioideae</taxon>
        <taxon>Theobroma</taxon>
    </lineage>
</organism>
<protein>
    <recommendedName>
        <fullName evidence="4">UBN2 domain-containing protein</fullName>
    </recommendedName>
</protein>
<evidence type="ECO:0000313" key="2">
    <source>
        <dbReference type="EMBL" id="EOY26095.1"/>
    </source>
</evidence>
<evidence type="ECO:0008006" key="4">
    <source>
        <dbReference type="Google" id="ProtNLM"/>
    </source>
</evidence>
<dbReference type="HOGENOM" id="CLU_2150474_0_0_1"/>
<dbReference type="Gramene" id="EOY26095">
    <property type="protein sequence ID" value="EOY26095"/>
    <property type="gene ID" value="TCM_027490"/>
</dbReference>
<name>A0A061G8A2_THECC</name>
<accession>A0A061G8A2</accession>
<sequence>MAIKEARNLNTFKLDGLVGSLLTYEMTFKHGNEIDDARKKDIKKKGVTLKSTIEEDEKSTKEENEENEDIALLVKRFNKSMRKKYRGRRPPRRDGPKCENSKDHLIFYNVEN</sequence>
<keyword evidence="3" id="KW-1185">Reference proteome</keyword>
<feature type="region of interest" description="Disordered" evidence="1">
    <location>
        <begin position="81"/>
        <end position="102"/>
    </location>
</feature>
<dbReference type="EMBL" id="CM001884">
    <property type="protein sequence ID" value="EOY26095.1"/>
    <property type="molecule type" value="Genomic_DNA"/>
</dbReference>